<dbReference type="SUPFAM" id="SSF51161">
    <property type="entry name" value="Trimeric LpxA-like enzymes"/>
    <property type="match status" value="1"/>
</dbReference>
<dbReference type="InterPro" id="IPR018357">
    <property type="entry name" value="Hexapep_transf_CS"/>
</dbReference>
<dbReference type="InterPro" id="IPR020019">
    <property type="entry name" value="AcTrfase_PglD-like"/>
</dbReference>
<keyword evidence="1" id="KW-0808">Transferase</keyword>
<dbReference type="PROSITE" id="PS00101">
    <property type="entry name" value="HEXAPEP_TRANSFERASES"/>
    <property type="match status" value="1"/>
</dbReference>
<dbReference type="CDD" id="cd03360">
    <property type="entry name" value="LbH_AT_putative"/>
    <property type="match status" value="1"/>
</dbReference>
<evidence type="ECO:0000313" key="4">
    <source>
        <dbReference type="EMBL" id="MFD2172196.1"/>
    </source>
</evidence>
<sequence>MNGKLIIVGMGGHSKVVADVARRCGYQVLGFLDSRRPDAPHGPYLGTVEELSERIIADVAFFVGIGNNAIRQKVAGQLRAKGALLATLIDPSAIVGSGVTIGEGTLVMPGCIINADSAVGRQVILNTAATVDHDCAVADGVHLSPGVHLAGAVRVNELSHVGIGASVIQGVTIGARSVIGAGAAVIGDIPSDVTAVGVPAKVIRSHR</sequence>
<evidence type="ECO:0000256" key="1">
    <source>
        <dbReference type="ARBA" id="ARBA00022679"/>
    </source>
</evidence>
<keyword evidence="5" id="KW-1185">Reference proteome</keyword>
<dbReference type="NCBIfam" id="TIGR03570">
    <property type="entry name" value="NeuD_NnaD"/>
    <property type="match status" value="1"/>
</dbReference>
<dbReference type="Proteomes" id="UP001597343">
    <property type="component" value="Unassembled WGS sequence"/>
</dbReference>
<gene>
    <name evidence="4" type="ORF">ACFSOY_19810</name>
</gene>
<protein>
    <submittedName>
        <fullName evidence="4">Acetyltransferase</fullName>
    </submittedName>
</protein>
<dbReference type="RefSeq" id="WP_386049585.1">
    <property type="nucleotide sequence ID" value="NZ_JBHUIO010000019.1"/>
</dbReference>
<dbReference type="EMBL" id="JBHUIO010000019">
    <property type="protein sequence ID" value="MFD2172196.1"/>
    <property type="molecule type" value="Genomic_DNA"/>
</dbReference>
<dbReference type="Pfam" id="PF17836">
    <property type="entry name" value="PglD_N"/>
    <property type="match status" value="1"/>
</dbReference>
<accession>A0ABW5A3S6</accession>
<reference evidence="5" key="1">
    <citation type="journal article" date="2019" name="Int. J. Syst. Evol. Microbiol.">
        <title>The Global Catalogue of Microorganisms (GCM) 10K type strain sequencing project: providing services to taxonomists for standard genome sequencing and annotation.</title>
        <authorList>
            <consortium name="The Broad Institute Genomics Platform"/>
            <consortium name="The Broad Institute Genome Sequencing Center for Infectious Disease"/>
            <person name="Wu L."/>
            <person name="Ma J."/>
        </authorList>
    </citation>
    <scope>NUCLEOTIDE SEQUENCE [LARGE SCALE GENOMIC DNA]</scope>
    <source>
        <strain evidence="5">CGMCC 1.13574</strain>
    </source>
</reference>
<dbReference type="Gene3D" id="3.40.50.20">
    <property type="match status" value="1"/>
</dbReference>
<comment type="caution">
    <text evidence="4">The sequence shown here is derived from an EMBL/GenBank/DDBJ whole genome shotgun (WGS) entry which is preliminary data.</text>
</comment>
<dbReference type="PANTHER" id="PTHR43300:SF7">
    <property type="entry name" value="UDP-N-ACETYLBACILLOSAMINE N-ACETYLTRANSFERASE"/>
    <property type="match status" value="1"/>
</dbReference>
<evidence type="ECO:0000313" key="5">
    <source>
        <dbReference type="Proteomes" id="UP001597343"/>
    </source>
</evidence>
<dbReference type="PANTHER" id="PTHR43300">
    <property type="entry name" value="ACETYLTRANSFERASE"/>
    <property type="match status" value="1"/>
</dbReference>
<proteinExistence type="predicted"/>
<name>A0ABW5A3S6_9BACL</name>
<feature type="domain" description="PglD N-terminal" evidence="3">
    <location>
        <begin position="4"/>
        <end position="77"/>
    </location>
</feature>
<dbReference type="InterPro" id="IPR011004">
    <property type="entry name" value="Trimer_LpxA-like_sf"/>
</dbReference>
<dbReference type="InterPro" id="IPR050179">
    <property type="entry name" value="Trans_hexapeptide_repeat"/>
</dbReference>
<dbReference type="Gene3D" id="2.160.10.10">
    <property type="entry name" value="Hexapeptide repeat proteins"/>
    <property type="match status" value="1"/>
</dbReference>
<keyword evidence="2" id="KW-0677">Repeat</keyword>
<evidence type="ECO:0000256" key="2">
    <source>
        <dbReference type="ARBA" id="ARBA00022737"/>
    </source>
</evidence>
<evidence type="ECO:0000259" key="3">
    <source>
        <dbReference type="Pfam" id="PF17836"/>
    </source>
</evidence>
<organism evidence="4 5">
    <name type="scientific">Tumebacillus lipolyticus</name>
    <dbReference type="NCBI Taxonomy" id="1280370"/>
    <lineage>
        <taxon>Bacteria</taxon>
        <taxon>Bacillati</taxon>
        <taxon>Bacillota</taxon>
        <taxon>Bacilli</taxon>
        <taxon>Bacillales</taxon>
        <taxon>Alicyclobacillaceae</taxon>
        <taxon>Tumebacillus</taxon>
    </lineage>
</organism>
<dbReference type="InterPro" id="IPR041561">
    <property type="entry name" value="PglD_N"/>
</dbReference>